<dbReference type="Gene3D" id="3.40.30.10">
    <property type="entry name" value="Glutaredoxin"/>
    <property type="match status" value="1"/>
</dbReference>
<organism evidence="2">
    <name type="scientific">marine sediment metagenome</name>
    <dbReference type="NCBI Taxonomy" id="412755"/>
    <lineage>
        <taxon>unclassified sequences</taxon>
        <taxon>metagenomes</taxon>
        <taxon>ecological metagenomes</taxon>
    </lineage>
</organism>
<reference evidence="2" key="1">
    <citation type="journal article" date="2014" name="Front. Microbiol.">
        <title>High frequency of phylogenetically diverse reductive dehalogenase-homologous genes in deep subseafloor sedimentary metagenomes.</title>
        <authorList>
            <person name="Kawai M."/>
            <person name="Futagami T."/>
            <person name="Toyoda A."/>
            <person name="Takaki Y."/>
            <person name="Nishi S."/>
            <person name="Hori S."/>
            <person name="Arai W."/>
            <person name="Tsubouchi T."/>
            <person name="Morono Y."/>
            <person name="Uchiyama I."/>
            <person name="Ito T."/>
            <person name="Fujiyama A."/>
            <person name="Inagaki F."/>
            <person name="Takami H."/>
        </authorList>
    </citation>
    <scope>NUCLEOTIDE SEQUENCE</scope>
    <source>
        <strain evidence="2">Expedition CK06-06</strain>
    </source>
</reference>
<gene>
    <name evidence="2" type="ORF">S01H1_05054</name>
</gene>
<sequence length="153" mass="16568">MDKKAINIIIIVAVVLAAGAVIVLKFSGPKDQQSTCCGPAQQGDDVAKKLPKIIKISSLGKRATPCSPCGVLARVISEVQAQYPGKFTVETYYSTDKNGQAAIEKYNVDSFSFLDRPVQLIFLDSEGEKSKTQLDLYATKEQIVEALKEVGVE</sequence>
<accession>X0RNS0</accession>
<evidence type="ECO:0000313" key="2">
    <source>
        <dbReference type="EMBL" id="GAF70459.1"/>
    </source>
</evidence>
<dbReference type="InterPro" id="IPR036249">
    <property type="entry name" value="Thioredoxin-like_sf"/>
</dbReference>
<dbReference type="EMBL" id="BARS01002634">
    <property type="protein sequence ID" value="GAF70459.1"/>
    <property type="molecule type" value="Genomic_DNA"/>
</dbReference>
<evidence type="ECO:0008006" key="3">
    <source>
        <dbReference type="Google" id="ProtNLM"/>
    </source>
</evidence>
<protein>
    <recommendedName>
        <fullName evidence="3">Thioredoxin domain-containing protein</fullName>
    </recommendedName>
</protein>
<feature type="transmembrane region" description="Helical" evidence="1">
    <location>
        <begin position="6"/>
        <end position="24"/>
    </location>
</feature>
<proteinExistence type="predicted"/>
<dbReference type="SUPFAM" id="SSF52833">
    <property type="entry name" value="Thioredoxin-like"/>
    <property type="match status" value="1"/>
</dbReference>
<evidence type="ECO:0000256" key="1">
    <source>
        <dbReference type="SAM" id="Phobius"/>
    </source>
</evidence>
<keyword evidence="1" id="KW-1133">Transmembrane helix</keyword>
<keyword evidence="1" id="KW-0812">Transmembrane</keyword>
<keyword evidence="1" id="KW-0472">Membrane</keyword>
<dbReference type="AlphaFoldDB" id="X0RNS0"/>
<name>X0RNS0_9ZZZZ</name>
<comment type="caution">
    <text evidence="2">The sequence shown here is derived from an EMBL/GenBank/DDBJ whole genome shotgun (WGS) entry which is preliminary data.</text>
</comment>